<feature type="transmembrane region" description="Helical" evidence="6">
    <location>
        <begin position="94"/>
        <end position="114"/>
    </location>
</feature>
<dbReference type="GO" id="GO:0005351">
    <property type="term" value="F:carbohydrate:proton symporter activity"/>
    <property type="evidence" value="ECO:0007669"/>
    <property type="project" value="TreeGrafter"/>
</dbReference>
<feature type="transmembrane region" description="Helical" evidence="6">
    <location>
        <begin position="406"/>
        <end position="426"/>
    </location>
</feature>
<protein>
    <submittedName>
        <fullName evidence="8">MFS transporter</fullName>
    </submittedName>
</protein>
<dbReference type="Proteomes" id="UP000010729">
    <property type="component" value="Unassembled WGS sequence"/>
</dbReference>
<feature type="transmembrane region" description="Helical" evidence="6">
    <location>
        <begin position="120"/>
        <end position="141"/>
    </location>
</feature>
<dbReference type="PROSITE" id="PS50850">
    <property type="entry name" value="MFS"/>
    <property type="match status" value="1"/>
</dbReference>
<dbReference type="GO" id="GO:0005886">
    <property type="term" value="C:plasma membrane"/>
    <property type="evidence" value="ECO:0007669"/>
    <property type="project" value="UniProtKB-SubCell"/>
</dbReference>
<feature type="transmembrane region" description="Helical" evidence="6">
    <location>
        <begin position="153"/>
        <end position="175"/>
    </location>
</feature>
<evidence type="ECO:0000259" key="7">
    <source>
        <dbReference type="PROSITE" id="PS50850"/>
    </source>
</evidence>
<sequence>MTSSETLTHHDLGASSGMTPKQRRFLTKLTAVIAGGMFIDGFVLGGIGAAMPSITSDLGLDAVWQGLIGASVLIGIFLGGPIGGYLADKVGRKPMFTIDLCIFLVGSIAQFFVAEAWQLFVIRLVMGIAVGADYAVGWPLLAEFAPARLRGKLLALVEVMWYVGYLVAYAVGYLMVGSTDLPWQVILGVSVVPTVIVMLLRLGTPESPRWLMSQGRAEEAAELAKKYMDEDEQRDLLSEVQVKPRFARLFSRNYIKATTFVCVFWICNVTPYFAIATFAPVVLNQLGIEDGLAAALALNSVVVLGSMASVMLIERIGRRKLAIPPFWISAVALVLVGLFSHQSPALIIICFLIFSFVNAASSALAGVFPGEIFPTEIRGAGVGFATAASRVGAAAGTFILPLSLEGLGVGATMMFAAGMCLIGGVVSQVMAPETKGLLLSEASGRRKETSV</sequence>
<evidence type="ECO:0000256" key="4">
    <source>
        <dbReference type="ARBA" id="ARBA00022989"/>
    </source>
</evidence>
<dbReference type="Gene3D" id="1.20.1250.20">
    <property type="entry name" value="MFS general substrate transporter like domains"/>
    <property type="match status" value="1"/>
</dbReference>
<gene>
    <name evidence="8" type="ORF">D477_017117</name>
</gene>
<dbReference type="InterPro" id="IPR036259">
    <property type="entry name" value="MFS_trans_sf"/>
</dbReference>
<dbReference type="AlphaFoldDB" id="N1UYV4"/>
<evidence type="ECO:0000256" key="1">
    <source>
        <dbReference type="ARBA" id="ARBA00004651"/>
    </source>
</evidence>
<feature type="transmembrane region" description="Helical" evidence="6">
    <location>
        <begin position="321"/>
        <end position="339"/>
    </location>
</feature>
<reference evidence="8 9" key="1">
    <citation type="journal article" date="2013" name="Genome Announc.">
        <title>Draft Genome Sequence of Arthrobacter crystallopoietes Strain BAB-32, Revealing Genes for Bioremediation.</title>
        <authorList>
            <person name="Joshi M.N."/>
            <person name="Pandit A.S."/>
            <person name="Sharma A."/>
            <person name="Pandya R.V."/>
            <person name="Desai S.M."/>
            <person name="Saxena A.K."/>
            <person name="Bagatharia S.B."/>
        </authorList>
    </citation>
    <scope>NUCLEOTIDE SEQUENCE [LARGE SCALE GENOMIC DNA]</scope>
    <source>
        <strain evidence="8 9">BAB-32</strain>
    </source>
</reference>
<feature type="transmembrane region" description="Helical" evidence="6">
    <location>
        <begin position="254"/>
        <end position="279"/>
    </location>
</feature>
<feature type="transmembrane region" description="Helical" evidence="6">
    <location>
        <begin position="291"/>
        <end position="314"/>
    </location>
</feature>
<dbReference type="EMBL" id="ANPE02000207">
    <property type="protein sequence ID" value="EMY33017.1"/>
    <property type="molecule type" value="Genomic_DNA"/>
</dbReference>
<keyword evidence="3 6" id="KW-0812">Transmembrane</keyword>
<keyword evidence="4 6" id="KW-1133">Transmembrane helix</keyword>
<evidence type="ECO:0000313" key="8">
    <source>
        <dbReference type="EMBL" id="EMY33017.1"/>
    </source>
</evidence>
<proteinExistence type="inferred from homology"/>
<evidence type="ECO:0000256" key="6">
    <source>
        <dbReference type="SAM" id="Phobius"/>
    </source>
</evidence>
<dbReference type="RefSeq" id="WP_005272164.1">
    <property type="nucleotide sequence ID" value="NZ_ANPE02000207.1"/>
</dbReference>
<name>N1UYV4_9MICC</name>
<feature type="transmembrane region" description="Helical" evidence="6">
    <location>
        <begin position="29"/>
        <end position="51"/>
    </location>
</feature>
<dbReference type="InterPro" id="IPR050360">
    <property type="entry name" value="MFS_Sugar_Transporters"/>
</dbReference>
<dbReference type="InterPro" id="IPR005828">
    <property type="entry name" value="MFS_sugar_transport-like"/>
</dbReference>
<feature type="transmembrane region" description="Helical" evidence="6">
    <location>
        <begin position="380"/>
        <end position="400"/>
    </location>
</feature>
<evidence type="ECO:0000256" key="5">
    <source>
        <dbReference type="ARBA" id="ARBA00023136"/>
    </source>
</evidence>
<feature type="transmembrane region" description="Helical" evidence="6">
    <location>
        <begin position="181"/>
        <end position="202"/>
    </location>
</feature>
<feature type="domain" description="Major facilitator superfamily (MFS) profile" evidence="7">
    <location>
        <begin position="29"/>
        <end position="435"/>
    </location>
</feature>
<dbReference type="CDD" id="cd17316">
    <property type="entry name" value="MFS_SV2_like"/>
    <property type="match status" value="1"/>
</dbReference>
<evidence type="ECO:0000256" key="3">
    <source>
        <dbReference type="ARBA" id="ARBA00022692"/>
    </source>
</evidence>
<comment type="caution">
    <text evidence="8">The sequence shown here is derived from an EMBL/GenBank/DDBJ whole genome shotgun (WGS) entry which is preliminary data.</text>
</comment>
<dbReference type="PANTHER" id="PTHR48022:SF2">
    <property type="entry name" value="PLASTIDIC GLUCOSE TRANSPORTER 4"/>
    <property type="match status" value="1"/>
</dbReference>
<organism evidence="8 9">
    <name type="scientific">Arthrobacter crystallopoietes BAB-32</name>
    <dbReference type="NCBI Taxonomy" id="1246476"/>
    <lineage>
        <taxon>Bacteria</taxon>
        <taxon>Bacillati</taxon>
        <taxon>Actinomycetota</taxon>
        <taxon>Actinomycetes</taxon>
        <taxon>Micrococcales</taxon>
        <taxon>Micrococcaceae</taxon>
        <taxon>Crystallibacter</taxon>
    </lineage>
</organism>
<feature type="transmembrane region" description="Helical" evidence="6">
    <location>
        <begin position="345"/>
        <end position="368"/>
    </location>
</feature>
<dbReference type="PANTHER" id="PTHR48022">
    <property type="entry name" value="PLASTIDIC GLUCOSE TRANSPORTER 4"/>
    <property type="match status" value="1"/>
</dbReference>
<dbReference type="PROSITE" id="PS00217">
    <property type="entry name" value="SUGAR_TRANSPORT_2"/>
    <property type="match status" value="1"/>
</dbReference>
<dbReference type="Pfam" id="PF00083">
    <property type="entry name" value="Sugar_tr"/>
    <property type="match status" value="1"/>
</dbReference>
<evidence type="ECO:0000256" key="2">
    <source>
        <dbReference type="ARBA" id="ARBA00010992"/>
    </source>
</evidence>
<comment type="similarity">
    <text evidence="2">Belongs to the major facilitator superfamily. Sugar transporter (TC 2.A.1.1) family.</text>
</comment>
<dbReference type="InterPro" id="IPR005829">
    <property type="entry name" value="Sugar_transporter_CS"/>
</dbReference>
<evidence type="ECO:0000313" key="9">
    <source>
        <dbReference type="Proteomes" id="UP000010729"/>
    </source>
</evidence>
<accession>N1UYV4</accession>
<keyword evidence="5 6" id="KW-0472">Membrane</keyword>
<keyword evidence="9" id="KW-1185">Reference proteome</keyword>
<dbReference type="SUPFAM" id="SSF103473">
    <property type="entry name" value="MFS general substrate transporter"/>
    <property type="match status" value="1"/>
</dbReference>
<feature type="transmembrane region" description="Helical" evidence="6">
    <location>
        <begin position="63"/>
        <end position="87"/>
    </location>
</feature>
<comment type="subcellular location">
    <subcellularLocation>
        <location evidence="1">Cell membrane</location>
        <topology evidence="1">Multi-pass membrane protein</topology>
    </subcellularLocation>
</comment>
<dbReference type="InterPro" id="IPR020846">
    <property type="entry name" value="MFS_dom"/>
</dbReference>